<accession>A0ABS5ECZ0</accession>
<evidence type="ECO:0000259" key="2">
    <source>
        <dbReference type="Pfam" id="PF05050"/>
    </source>
</evidence>
<dbReference type="GO" id="GO:0032259">
    <property type="term" value="P:methylation"/>
    <property type="evidence" value="ECO:0007669"/>
    <property type="project" value="UniProtKB-KW"/>
</dbReference>
<sequence>MSLSRNRATVLPTPIHPDSGDHGLPTLIETRYGFLDVPRPEGDLIGRFLAETGEWALDEARFVASLLTDGARVLDGGAFLGTFGLGLAQFRKLDLLCCVEANPRILPLLEANLRRNATGPSVALGALLGVRDGEERLGHGEPSNLGATSFAEGAVGDRVVTLQKPGITLRTLRARHGDFDLVKLDIEGMEREVLEADASHLARGSTTLWIECNEGPAAPAIAELLLSWGLDVWYFAFPSHNPDNFRGRREPLFRWAYEAGLLAAPRRTPVLDSTLASHRCILRPIGSLDDLAEAMWRTPRWLPPELDDADELTLAGVASHALQGLSREDFLSRDRTVGRGRQADPSEPAAQDLAESRLAELEAMKQLRERTQEALEHAQGLVASQSTEIATLRQETQALAESSLAELSAAGQLQERTQKALQETKELAESRRAELEAVKRLREQTQNGLEQAQDIAISHLAELDHERRMRRAAEARLAQASAVALDRLAEVGALAEQIAEAERLCAAAEATRLATEAGLAQAQALALDRLAEVETMQEQIAEAERIRLAAHDLEDRLRAIQLTPAWRAANRVHRFISRHGRLHRVLRSLRAAIGTALGRRQ</sequence>
<protein>
    <submittedName>
        <fullName evidence="3">FkbM family methyltransferase</fullName>
    </submittedName>
</protein>
<dbReference type="Gene3D" id="3.40.50.150">
    <property type="entry name" value="Vaccinia Virus protein VP39"/>
    <property type="match status" value="1"/>
</dbReference>
<keyword evidence="1" id="KW-0175">Coiled coil</keyword>
<evidence type="ECO:0000313" key="3">
    <source>
        <dbReference type="EMBL" id="MBR0648567.1"/>
    </source>
</evidence>
<dbReference type="InterPro" id="IPR029063">
    <property type="entry name" value="SAM-dependent_MTases_sf"/>
</dbReference>
<dbReference type="InterPro" id="IPR006342">
    <property type="entry name" value="FkbM_mtfrase"/>
</dbReference>
<dbReference type="Proteomes" id="UP000698752">
    <property type="component" value="Unassembled WGS sequence"/>
</dbReference>
<dbReference type="NCBIfam" id="TIGR01444">
    <property type="entry name" value="fkbM_fam"/>
    <property type="match status" value="1"/>
</dbReference>
<proteinExistence type="predicted"/>
<feature type="coiled-coil region" evidence="1">
    <location>
        <begin position="418"/>
        <end position="455"/>
    </location>
</feature>
<name>A0ABS5ECZ0_9PROT</name>
<dbReference type="RefSeq" id="WP_211865876.1">
    <property type="nucleotide sequence ID" value="NZ_JAAEDI010000003.1"/>
</dbReference>
<dbReference type="EMBL" id="JAAEDI010000003">
    <property type="protein sequence ID" value="MBR0648567.1"/>
    <property type="molecule type" value="Genomic_DNA"/>
</dbReference>
<gene>
    <name evidence="3" type="ORF">GXW78_02740</name>
</gene>
<evidence type="ECO:0000313" key="4">
    <source>
        <dbReference type="Proteomes" id="UP000698752"/>
    </source>
</evidence>
<comment type="caution">
    <text evidence="3">The sequence shown here is derived from an EMBL/GenBank/DDBJ whole genome shotgun (WGS) entry which is preliminary data.</text>
</comment>
<reference evidence="4" key="1">
    <citation type="journal article" date="2021" name="Syst. Appl. Microbiol.">
        <title>Roseomonas hellenica sp. nov., isolated from roots of wild-growing Alkanna tinctoria.</title>
        <authorList>
            <person name="Rat A."/>
            <person name="Naranjo H.D."/>
            <person name="Lebbe L."/>
            <person name="Cnockaert M."/>
            <person name="Krigas N."/>
            <person name="Grigoriadou K."/>
            <person name="Maloupa E."/>
            <person name="Willems A."/>
        </authorList>
    </citation>
    <scope>NUCLEOTIDE SEQUENCE [LARGE SCALE GENOMIC DNA]</scope>
    <source>
        <strain evidence="4">LMG 31159</strain>
    </source>
</reference>
<dbReference type="SUPFAM" id="SSF53335">
    <property type="entry name" value="S-adenosyl-L-methionine-dependent methyltransferases"/>
    <property type="match status" value="1"/>
</dbReference>
<keyword evidence="3" id="KW-0489">Methyltransferase</keyword>
<keyword evidence="4" id="KW-1185">Reference proteome</keyword>
<organism evidence="3 4">
    <name type="scientific">Neoroseomonas terrae</name>
    <dbReference type="NCBI Taxonomy" id="424799"/>
    <lineage>
        <taxon>Bacteria</taxon>
        <taxon>Pseudomonadati</taxon>
        <taxon>Pseudomonadota</taxon>
        <taxon>Alphaproteobacteria</taxon>
        <taxon>Acetobacterales</taxon>
        <taxon>Acetobacteraceae</taxon>
        <taxon>Neoroseomonas</taxon>
    </lineage>
</organism>
<keyword evidence="3" id="KW-0808">Transferase</keyword>
<evidence type="ECO:0000256" key="1">
    <source>
        <dbReference type="SAM" id="Coils"/>
    </source>
</evidence>
<dbReference type="Pfam" id="PF05050">
    <property type="entry name" value="Methyltransf_21"/>
    <property type="match status" value="1"/>
</dbReference>
<feature type="domain" description="Methyltransferase FkbM" evidence="2">
    <location>
        <begin position="99"/>
        <end position="212"/>
    </location>
</feature>
<dbReference type="GO" id="GO:0008168">
    <property type="term" value="F:methyltransferase activity"/>
    <property type="evidence" value="ECO:0007669"/>
    <property type="project" value="UniProtKB-KW"/>
</dbReference>